<organism evidence="3 4">
    <name type="scientific">Neomoorella humiferrea</name>
    <dbReference type="NCBI Taxonomy" id="676965"/>
    <lineage>
        <taxon>Bacteria</taxon>
        <taxon>Bacillati</taxon>
        <taxon>Bacillota</taxon>
        <taxon>Clostridia</taxon>
        <taxon>Neomoorellales</taxon>
        <taxon>Neomoorellaceae</taxon>
        <taxon>Neomoorella</taxon>
    </lineage>
</organism>
<dbReference type="AlphaFoldDB" id="A0A2T0AVS0"/>
<dbReference type="OrthoDB" id="9811076at2"/>
<protein>
    <submittedName>
        <fullName evidence="3">FeoA domain protein</fullName>
    </submittedName>
</protein>
<dbReference type="PANTHER" id="PTHR42954:SF2">
    <property type="entry name" value="FE(2+) TRANSPORT PROTEIN A"/>
    <property type="match status" value="1"/>
</dbReference>
<dbReference type="InterPro" id="IPR052713">
    <property type="entry name" value="FeoA"/>
</dbReference>
<evidence type="ECO:0000313" key="4">
    <source>
        <dbReference type="Proteomes" id="UP000238415"/>
    </source>
</evidence>
<keyword evidence="4" id="KW-1185">Reference proteome</keyword>
<evidence type="ECO:0000259" key="2">
    <source>
        <dbReference type="SMART" id="SM00899"/>
    </source>
</evidence>
<reference evidence="3 4" key="1">
    <citation type="submission" date="2018-03" db="EMBL/GenBank/DDBJ databases">
        <title>Genome sequence of Moorella humiferrea DSM 23265.</title>
        <authorList>
            <person name="Poehlein A."/>
            <person name="Daniel R."/>
        </authorList>
    </citation>
    <scope>NUCLEOTIDE SEQUENCE [LARGE SCALE GENOMIC DNA]</scope>
    <source>
        <strain evidence="3 4">DSM 23265</strain>
    </source>
</reference>
<evidence type="ECO:0000313" key="3">
    <source>
        <dbReference type="EMBL" id="PRR74755.1"/>
    </source>
</evidence>
<dbReference type="SMART" id="SM00899">
    <property type="entry name" value="FeoA"/>
    <property type="match status" value="1"/>
</dbReference>
<dbReference type="InterPro" id="IPR008988">
    <property type="entry name" value="Transcriptional_repressor_C"/>
</dbReference>
<dbReference type="RefSeq" id="WP_106004752.1">
    <property type="nucleotide sequence ID" value="NZ_CP136418.1"/>
</dbReference>
<comment type="caution">
    <text evidence="3">The sequence shown here is derived from an EMBL/GenBank/DDBJ whole genome shotgun (WGS) entry which is preliminary data.</text>
</comment>
<dbReference type="Proteomes" id="UP000238415">
    <property type="component" value="Unassembled WGS sequence"/>
</dbReference>
<dbReference type="EMBL" id="PVXM01000007">
    <property type="protein sequence ID" value="PRR74755.1"/>
    <property type="molecule type" value="Genomic_DNA"/>
</dbReference>
<gene>
    <name evidence="3" type="ORF">MOHU_07360</name>
</gene>
<dbReference type="InterPro" id="IPR038157">
    <property type="entry name" value="FeoA_core_dom"/>
</dbReference>
<evidence type="ECO:0000256" key="1">
    <source>
        <dbReference type="ARBA" id="ARBA00023004"/>
    </source>
</evidence>
<dbReference type="SUPFAM" id="SSF50037">
    <property type="entry name" value="C-terminal domain of transcriptional repressors"/>
    <property type="match status" value="1"/>
</dbReference>
<dbReference type="Gene3D" id="2.30.30.90">
    <property type="match status" value="1"/>
</dbReference>
<name>A0A2T0AVS0_9FIRM</name>
<keyword evidence="1" id="KW-0408">Iron</keyword>
<sequence>MGAVTSLSDLKPGSTGEVVSLQAWGLTRRRLMDLGLVPGTRVVALRRSPSGDPTAFFIRGAAIALRREESRQVLVRPV</sequence>
<feature type="domain" description="Ferrous iron transporter FeoA-like" evidence="2">
    <location>
        <begin position="5"/>
        <end position="77"/>
    </location>
</feature>
<proteinExistence type="predicted"/>
<dbReference type="GO" id="GO:0046914">
    <property type="term" value="F:transition metal ion binding"/>
    <property type="evidence" value="ECO:0007669"/>
    <property type="project" value="InterPro"/>
</dbReference>
<dbReference type="PANTHER" id="PTHR42954">
    <property type="entry name" value="FE(2+) TRANSPORT PROTEIN A"/>
    <property type="match status" value="1"/>
</dbReference>
<dbReference type="InterPro" id="IPR007167">
    <property type="entry name" value="Fe-transptr_FeoA-like"/>
</dbReference>
<dbReference type="Pfam" id="PF04023">
    <property type="entry name" value="FeoA"/>
    <property type="match status" value="1"/>
</dbReference>
<accession>A0A2T0AVS0</accession>